<feature type="transmembrane region" description="Helical" evidence="2">
    <location>
        <begin position="195"/>
        <end position="213"/>
    </location>
</feature>
<evidence type="ECO:0000256" key="1">
    <source>
        <dbReference type="SAM" id="MobiDB-lite"/>
    </source>
</evidence>
<evidence type="ECO:0000259" key="3">
    <source>
        <dbReference type="SMART" id="SM00460"/>
    </source>
</evidence>
<dbReference type="Pfam" id="PF01841">
    <property type="entry name" value="Transglut_core"/>
    <property type="match status" value="1"/>
</dbReference>
<feature type="transmembrane region" description="Helical" evidence="2">
    <location>
        <begin position="167"/>
        <end position="188"/>
    </location>
</feature>
<accession>A0ABR9KYV7</accession>
<dbReference type="InterPro" id="IPR002931">
    <property type="entry name" value="Transglutaminase-like"/>
</dbReference>
<evidence type="ECO:0000256" key="2">
    <source>
        <dbReference type="SAM" id="Phobius"/>
    </source>
</evidence>
<feature type="transmembrane region" description="Helical" evidence="2">
    <location>
        <begin position="142"/>
        <end position="161"/>
    </location>
</feature>
<feature type="transmembrane region" description="Helical" evidence="2">
    <location>
        <begin position="12"/>
        <end position="42"/>
    </location>
</feature>
<feature type="domain" description="Transglutaminase-like" evidence="3">
    <location>
        <begin position="442"/>
        <end position="513"/>
    </location>
</feature>
<dbReference type="Pfam" id="PF11992">
    <property type="entry name" value="TgpA_N"/>
    <property type="match status" value="1"/>
</dbReference>
<organism evidence="4 5">
    <name type="scientific">Amycolatopsis roodepoortensis</name>
    <dbReference type="NCBI Taxonomy" id="700274"/>
    <lineage>
        <taxon>Bacteria</taxon>
        <taxon>Bacillati</taxon>
        <taxon>Actinomycetota</taxon>
        <taxon>Actinomycetes</taxon>
        <taxon>Pseudonocardiales</taxon>
        <taxon>Pseudonocardiaceae</taxon>
        <taxon>Amycolatopsis</taxon>
    </lineage>
</organism>
<feature type="transmembrane region" description="Helical" evidence="2">
    <location>
        <begin position="116"/>
        <end position="135"/>
    </location>
</feature>
<comment type="caution">
    <text evidence="4">The sequence shown here is derived from an EMBL/GenBank/DDBJ whole genome shotgun (WGS) entry which is preliminary data.</text>
</comment>
<evidence type="ECO:0000313" key="4">
    <source>
        <dbReference type="EMBL" id="MBE1573548.1"/>
    </source>
</evidence>
<keyword evidence="5" id="KW-1185">Reference proteome</keyword>
<dbReference type="SUPFAM" id="SSF54001">
    <property type="entry name" value="Cysteine proteinases"/>
    <property type="match status" value="1"/>
</dbReference>
<dbReference type="PANTHER" id="PTHR42736">
    <property type="entry name" value="PROTEIN-GLUTAMINE GAMMA-GLUTAMYLTRANSFERASE"/>
    <property type="match status" value="1"/>
</dbReference>
<dbReference type="PANTHER" id="PTHR42736:SF1">
    <property type="entry name" value="PROTEIN-GLUTAMINE GAMMA-GLUTAMYLTRANSFERASE"/>
    <property type="match status" value="1"/>
</dbReference>
<dbReference type="InterPro" id="IPR052901">
    <property type="entry name" value="Bact_TGase-like"/>
</dbReference>
<feature type="transmembrane region" description="Helical" evidence="2">
    <location>
        <begin position="567"/>
        <end position="592"/>
    </location>
</feature>
<dbReference type="InterPro" id="IPR021878">
    <property type="entry name" value="TgpA_N"/>
</dbReference>
<feature type="transmembrane region" description="Helical" evidence="2">
    <location>
        <begin position="54"/>
        <end position="71"/>
    </location>
</feature>
<feature type="region of interest" description="Disordered" evidence="1">
    <location>
        <begin position="539"/>
        <end position="559"/>
    </location>
</feature>
<sequence>MTPRIADVAVLAAAAIGGLLFAPVFGVTALLLSIGAVVLVVYGATELGRRFPKVVPWRPVIAVLAGLLAVIETALPETTVAGIPTGETLAVLAAGAVDGWQLTLRTTWPARPEPELISFVPLAVLVAAVLGIELLHRLRRPLLALVPGLLVLVLSQAYVAVTGVAAVATGIGYAVIAGLLLVGGGGIALPRLLKLVAPAVVLGVVGALALAVADPLARPAYSLKDDESVPLAEESVTSPLSEIAYRTKNPSPQVFRYTGDTPASRRWPLAVLDEFDGSNWLPSGGFRRLGAEIPPRTGEQVPAARRQATIEMSAPSGPWLPGQTSPASVTGVDALVDETRGTLVTTEPSPPRYTLGWWEPQVGPEDLIGAGTDPALPGGLGGLGTVPPEIGELADRVLPPDLRPSFQTAVALERYLAGNHRLATGDDLPTGHGWPQLRRFLIDGDKRGTSEQFAAAYVVLARLKGIPARLVVGYRAPERAEADGAHVVRNSDIIAWPEVAVARVGWVPLDPSGAAAQSGTAAANGIAAAVAEVRTQLPPVQKMENPPLPPGESEEDTASGAGNWRTVAIIAAAGLVVLLVLWGAGVPGVTAFRAWRRRRKEGRDAVIGAWAEARDRLRAHGLRVTAGMTVRDLAASAGVFGDQSTVDGLYSLARSVDAALWSGMAPDVAHEAWAAVRTVRKGLRRRSWAARLRAAVNVRVLFPPRAA</sequence>
<dbReference type="Proteomes" id="UP000656548">
    <property type="component" value="Unassembled WGS sequence"/>
</dbReference>
<keyword evidence="2" id="KW-1133">Transmembrane helix</keyword>
<evidence type="ECO:0000313" key="5">
    <source>
        <dbReference type="Proteomes" id="UP000656548"/>
    </source>
</evidence>
<proteinExistence type="predicted"/>
<dbReference type="Gene3D" id="3.10.620.30">
    <property type="match status" value="1"/>
</dbReference>
<dbReference type="RefSeq" id="WP_192741348.1">
    <property type="nucleotide sequence ID" value="NZ_JADBEJ010000001.1"/>
</dbReference>
<dbReference type="InterPro" id="IPR038765">
    <property type="entry name" value="Papain-like_cys_pep_sf"/>
</dbReference>
<name>A0ABR9KYV7_9PSEU</name>
<protein>
    <submittedName>
        <fullName evidence="4">Transglutaminase-like putative cysteine protease</fullName>
    </submittedName>
</protein>
<keyword evidence="2" id="KW-0472">Membrane</keyword>
<dbReference type="EMBL" id="JADBEJ010000001">
    <property type="protein sequence ID" value="MBE1573548.1"/>
    <property type="molecule type" value="Genomic_DNA"/>
</dbReference>
<dbReference type="SMART" id="SM00460">
    <property type="entry name" value="TGc"/>
    <property type="match status" value="1"/>
</dbReference>
<gene>
    <name evidence="4" type="ORF">H4W30_000577</name>
</gene>
<keyword evidence="2" id="KW-0812">Transmembrane</keyword>
<reference evidence="4 5" key="1">
    <citation type="submission" date="2020-10" db="EMBL/GenBank/DDBJ databases">
        <title>Sequencing the genomes of 1000 actinobacteria strains.</title>
        <authorList>
            <person name="Klenk H.-P."/>
        </authorList>
    </citation>
    <scope>NUCLEOTIDE SEQUENCE [LARGE SCALE GENOMIC DNA]</scope>
    <source>
        <strain evidence="4 5">DSM 46661</strain>
    </source>
</reference>